<evidence type="ECO:0000313" key="2">
    <source>
        <dbReference type="EMBL" id="GJT41450.1"/>
    </source>
</evidence>
<protein>
    <submittedName>
        <fullName evidence="2">Uncharacterized protein</fullName>
    </submittedName>
</protein>
<evidence type="ECO:0000256" key="1">
    <source>
        <dbReference type="SAM" id="MobiDB-lite"/>
    </source>
</evidence>
<evidence type="ECO:0000313" key="3">
    <source>
        <dbReference type="Proteomes" id="UP001151760"/>
    </source>
</evidence>
<feature type="region of interest" description="Disordered" evidence="1">
    <location>
        <begin position="1"/>
        <end position="88"/>
    </location>
</feature>
<feature type="compositionally biased region" description="Basic and acidic residues" evidence="1">
    <location>
        <begin position="64"/>
        <end position="88"/>
    </location>
</feature>
<name>A0ABQ5DQK0_9ASTR</name>
<sequence length="88" mass="9812">MNYQPVRSENQANKSAGPKEANHSAGKQDNVDTEVKNGGKKPNEDTGLKPNEESVDQTQQAFLKELERLNRQEKEANDAAEALRKEFA</sequence>
<feature type="compositionally biased region" description="Polar residues" evidence="1">
    <location>
        <begin position="1"/>
        <end position="14"/>
    </location>
</feature>
<reference evidence="2" key="1">
    <citation type="journal article" date="2022" name="Int. J. Mol. Sci.">
        <title>Draft Genome of Tanacetum Coccineum: Genomic Comparison of Closely Related Tanacetum-Family Plants.</title>
        <authorList>
            <person name="Yamashiro T."/>
            <person name="Shiraishi A."/>
            <person name="Nakayama K."/>
            <person name="Satake H."/>
        </authorList>
    </citation>
    <scope>NUCLEOTIDE SEQUENCE</scope>
</reference>
<organism evidence="2 3">
    <name type="scientific">Tanacetum coccineum</name>
    <dbReference type="NCBI Taxonomy" id="301880"/>
    <lineage>
        <taxon>Eukaryota</taxon>
        <taxon>Viridiplantae</taxon>
        <taxon>Streptophyta</taxon>
        <taxon>Embryophyta</taxon>
        <taxon>Tracheophyta</taxon>
        <taxon>Spermatophyta</taxon>
        <taxon>Magnoliopsida</taxon>
        <taxon>eudicotyledons</taxon>
        <taxon>Gunneridae</taxon>
        <taxon>Pentapetalae</taxon>
        <taxon>asterids</taxon>
        <taxon>campanulids</taxon>
        <taxon>Asterales</taxon>
        <taxon>Asteraceae</taxon>
        <taxon>Asteroideae</taxon>
        <taxon>Anthemideae</taxon>
        <taxon>Anthemidinae</taxon>
        <taxon>Tanacetum</taxon>
    </lineage>
</organism>
<feature type="compositionally biased region" description="Basic and acidic residues" evidence="1">
    <location>
        <begin position="29"/>
        <end position="52"/>
    </location>
</feature>
<dbReference type="EMBL" id="BQNB010015563">
    <property type="protein sequence ID" value="GJT41450.1"/>
    <property type="molecule type" value="Genomic_DNA"/>
</dbReference>
<reference evidence="2" key="2">
    <citation type="submission" date="2022-01" db="EMBL/GenBank/DDBJ databases">
        <authorList>
            <person name="Yamashiro T."/>
            <person name="Shiraishi A."/>
            <person name="Satake H."/>
            <person name="Nakayama K."/>
        </authorList>
    </citation>
    <scope>NUCLEOTIDE SEQUENCE</scope>
</reference>
<proteinExistence type="predicted"/>
<dbReference type="Proteomes" id="UP001151760">
    <property type="component" value="Unassembled WGS sequence"/>
</dbReference>
<accession>A0ABQ5DQK0</accession>
<comment type="caution">
    <text evidence="2">The sequence shown here is derived from an EMBL/GenBank/DDBJ whole genome shotgun (WGS) entry which is preliminary data.</text>
</comment>
<keyword evidence="3" id="KW-1185">Reference proteome</keyword>
<gene>
    <name evidence="2" type="ORF">Tco_0941315</name>
</gene>